<dbReference type="InterPro" id="IPR005712">
    <property type="entry name" value="Ribosomal_uS5_bac-type"/>
</dbReference>
<dbReference type="Gene3D" id="3.30.160.20">
    <property type="match status" value="1"/>
</dbReference>
<keyword evidence="5 8" id="KW-0689">Ribosomal protein</keyword>
<evidence type="ECO:0000313" key="12">
    <source>
        <dbReference type="EMBL" id="BFD45567.1"/>
    </source>
</evidence>
<evidence type="ECO:0000256" key="10">
    <source>
        <dbReference type="SAM" id="MobiDB-lite"/>
    </source>
</evidence>
<dbReference type="GO" id="GO:0006412">
    <property type="term" value="P:translation"/>
    <property type="evidence" value="ECO:0007669"/>
    <property type="project" value="UniProtKB-UniRule"/>
</dbReference>
<dbReference type="PROSITE" id="PS50881">
    <property type="entry name" value="S5_DSRBD"/>
    <property type="match status" value="1"/>
</dbReference>
<feature type="region of interest" description="Disordered" evidence="10">
    <location>
        <begin position="165"/>
        <end position="184"/>
    </location>
</feature>
<comment type="domain">
    <text evidence="8">The N-terminal domain interacts with the head of the 30S subunit; the C-terminal domain interacts with the body and contacts protein S4. The interaction surface between S4 and S5 is involved in control of translational fidelity.</text>
</comment>
<dbReference type="InterPro" id="IPR005324">
    <property type="entry name" value="Ribosomal_uS5_C"/>
</dbReference>
<dbReference type="NCBIfam" id="TIGR01021">
    <property type="entry name" value="rpsE_bact"/>
    <property type="match status" value="1"/>
</dbReference>
<dbReference type="GO" id="GO:0003735">
    <property type="term" value="F:structural constituent of ribosome"/>
    <property type="evidence" value="ECO:0007669"/>
    <property type="project" value="UniProtKB-UniRule"/>
</dbReference>
<dbReference type="Pfam" id="PF00333">
    <property type="entry name" value="Ribosomal_S5"/>
    <property type="match status" value="1"/>
</dbReference>
<gene>
    <name evidence="8 12" type="primary">rpsE</name>
    <name evidence="12" type="ORF">DMENIID0002_02130</name>
</gene>
<keyword evidence="6 8" id="KW-0687">Ribonucleoprotein</keyword>
<dbReference type="Pfam" id="PF03719">
    <property type="entry name" value="Ribosomal_S5_C"/>
    <property type="match status" value="1"/>
</dbReference>
<evidence type="ECO:0000256" key="1">
    <source>
        <dbReference type="ARBA" id="ARBA00003093"/>
    </source>
</evidence>
<dbReference type="EMBL" id="AP029170">
    <property type="protein sequence ID" value="BFD45567.1"/>
    <property type="molecule type" value="Genomic_DNA"/>
</dbReference>
<evidence type="ECO:0000259" key="11">
    <source>
        <dbReference type="PROSITE" id="PS50881"/>
    </source>
</evidence>
<organism evidence="12">
    <name type="scientific">Candidatus Tisiphia endosymbiont of Sergentomyia squamirostris</name>
    <dbReference type="NCBI Taxonomy" id="3113639"/>
    <lineage>
        <taxon>Bacteria</taxon>
        <taxon>Pseudomonadati</taxon>
        <taxon>Pseudomonadota</taxon>
        <taxon>Alphaproteobacteria</taxon>
        <taxon>Rickettsiales</taxon>
        <taxon>Rickettsiaceae</taxon>
        <taxon>Rickettsieae</taxon>
        <taxon>Candidatus Tisiphia</taxon>
    </lineage>
</organism>
<dbReference type="AlphaFoldDB" id="A0AAT9G712"/>
<keyword evidence="3 8" id="KW-0699">rRNA-binding</keyword>
<dbReference type="PROSITE" id="PS00585">
    <property type="entry name" value="RIBOSOMAL_S5"/>
    <property type="match status" value="1"/>
</dbReference>
<evidence type="ECO:0000256" key="8">
    <source>
        <dbReference type="HAMAP-Rule" id="MF_01307"/>
    </source>
</evidence>
<dbReference type="GO" id="GO:0005737">
    <property type="term" value="C:cytoplasm"/>
    <property type="evidence" value="ECO:0007669"/>
    <property type="project" value="UniProtKB-ARBA"/>
</dbReference>
<sequence>MAKAKKNTGEALTETLVDVNRVTKVVKGGRKFSFSACIVAGDKAGKVGYGHGKAKEVTEARAKATQEARKDMIKIPLYQNRTIHHDVIGKSGAAKVILRRAKAGTGVIAGGAMRAIFDSLGVHDIVAKSLGSSNVYAMIAATFDALSQLSSPKNIAERRGKRINEVSTKSTKGQQIISEPSVQV</sequence>
<dbReference type="SUPFAM" id="SSF54211">
    <property type="entry name" value="Ribosomal protein S5 domain 2-like"/>
    <property type="match status" value="1"/>
</dbReference>
<dbReference type="PANTHER" id="PTHR48277:SF1">
    <property type="entry name" value="MITOCHONDRIAL RIBOSOMAL PROTEIN S5"/>
    <property type="match status" value="1"/>
</dbReference>
<dbReference type="GO" id="GO:0019843">
    <property type="term" value="F:rRNA binding"/>
    <property type="evidence" value="ECO:0007669"/>
    <property type="project" value="UniProtKB-UniRule"/>
</dbReference>
<keyword evidence="4 8" id="KW-0694">RNA-binding</keyword>
<evidence type="ECO:0000256" key="5">
    <source>
        <dbReference type="ARBA" id="ARBA00022980"/>
    </source>
</evidence>
<comment type="similarity">
    <text evidence="2 8 9">Belongs to the universal ribosomal protein uS5 family.</text>
</comment>
<evidence type="ECO:0000256" key="9">
    <source>
        <dbReference type="RuleBase" id="RU003823"/>
    </source>
</evidence>
<protein>
    <recommendedName>
        <fullName evidence="7 8">Small ribosomal subunit protein uS5</fullName>
    </recommendedName>
</protein>
<comment type="subunit">
    <text evidence="8">Part of the 30S ribosomal subunit. Contacts proteins S4 and S8.</text>
</comment>
<dbReference type="FunFam" id="3.30.230.10:FF:000002">
    <property type="entry name" value="30S ribosomal protein S5"/>
    <property type="match status" value="1"/>
</dbReference>
<reference evidence="12" key="1">
    <citation type="submission" date="2024-01" db="EMBL/GenBank/DDBJ databases">
        <title>Sequencing the genomes of a sandfly, Sergentomyia squamirostris, and its two endosymbionts.</title>
        <authorList>
            <person name="Itokawa K."/>
            <person name="Sanjoba C."/>
        </authorList>
    </citation>
    <scope>NUCLEOTIDE SEQUENCE</scope>
    <source>
        <strain evidence="12">RiSSQ</strain>
    </source>
</reference>
<proteinExistence type="inferred from homology"/>
<dbReference type="GO" id="GO:0015935">
    <property type="term" value="C:small ribosomal subunit"/>
    <property type="evidence" value="ECO:0007669"/>
    <property type="project" value="InterPro"/>
</dbReference>
<dbReference type="InterPro" id="IPR020568">
    <property type="entry name" value="Ribosomal_Su5_D2-typ_SF"/>
</dbReference>
<accession>A0AAT9G712</accession>
<dbReference type="InterPro" id="IPR018192">
    <property type="entry name" value="Ribosomal_uS5_N_CS"/>
</dbReference>
<dbReference type="InterPro" id="IPR014721">
    <property type="entry name" value="Ribsml_uS5_D2-typ_fold_subgr"/>
</dbReference>
<dbReference type="PANTHER" id="PTHR48277">
    <property type="entry name" value="MITOCHONDRIAL RIBOSOMAL PROTEIN S5"/>
    <property type="match status" value="1"/>
</dbReference>
<dbReference type="InterPro" id="IPR000851">
    <property type="entry name" value="Ribosomal_uS5"/>
</dbReference>
<evidence type="ECO:0000256" key="6">
    <source>
        <dbReference type="ARBA" id="ARBA00023274"/>
    </source>
</evidence>
<dbReference type="HAMAP" id="MF_01307_B">
    <property type="entry name" value="Ribosomal_uS5_B"/>
    <property type="match status" value="1"/>
</dbReference>
<comment type="function">
    <text evidence="1 8">Located at the back of the 30S subunit body where it stabilizes the conformation of the head with respect to the body.</text>
</comment>
<dbReference type="Gene3D" id="3.30.230.10">
    <property type="match status" value="1"/>
</dbReference>
<feature type="domain" description="S5 DRBM" evidence="11">
    <location>
        <begin position="12"/>
        <end position="75"/>
    </location>
</feature>
<dbReference type="InterPro" id="IPR013810">
    <property type="entry name" value="Ribosomal_uS5_N"/>
</dbReference>
<name>A0AAT9G712_9RICK</name>
<evidence type="ECO:0000256" key="7">
    <source>
        <dbReference type="ARBA" id="ARBA00035255"/>
    </source>
</evidence>
<evidence type="ECO:0000256" key="3">
    <source>
        <dbReference type="ARBA" id="ARBA00022730"/>
    </source>
</evidence>
<evidence type="ECO:0000256" key="2">
    <source>
        <dbReference type="ARBA" id="ARBA00008945"/>
    </source>
</evidence>
<comment type="function">
    <text evidence="8">With S4 and S12 plays an important role in translational accuracy.</text>
</comment>
<evidence type="ECO:0000256" key="4">
    <source>
        <dbReference type="ARBA" id="ARBA00022884"/>
    </source>
</evidence>
<dbReference type="SUPFAM" id="SSF54768">
    <property type="entry name" value="dsRNA-binding domain-like"/>
    <property type="match status" value="1"/>
</dbReference>